<feature type="chain" id="PRO_5044607313" evidence="1">
    <location>
        <begin position="24"/>
        <end position="318"/>
    </location>
</feature>
<evidence type="ECO:0000313" key="4">
    <source>
        <dbReference type="Proteomes" id="UP000298763"/>
    </source>
</evidence>
<protein>
    <submittedName>
        <fullName evidence="2">Uncharacterized protein</fullName>
    </submittedName>
</protein>
<keyword evidence="4" id="KW-1185">Reference proteome</keyword>
<accession>A0A4P8HPG1</accession>
<feature type="signal peptide" evidence="1">
    <location>
        <begin position="1"/>
        <end position="23"/>
    </location>
</feature>
<name>A0A4P8HPG1_9BURK</name>
<dbReference type="Proteomes" id="UP000584325">
    <property type="component" value="Unassembled WGS sequence"/>
</dbReference>
<dbReference type="Proteomes" id="UP000298763">
    <property type="component" value="Chromosome"/>
</dbReference>
<proteinExistence type="predicted"/>
<reference evidence="3 4" key="1">
    <citation type="submission" date="2019-05" db="EMBL/GenBank/DDBJ databases">
        <title>Draft Genome Sequences of Six Type Strains of the Genus Massilia.</title>
        <authorList>
            <person name="Miess H."/>
            <person name="Frediansyhah A."/>
            <person name="Gross H."/>
        </authorList>
    </citation>
    <scope>NUCLEOTIDE SEQUENCE [LARGE SCALE GENOMIC DNA]</scope>
    <source>
        <strain evidence="3 4">DSMZ 26121</strain>
    </source>
</reference>
<keyword evidence="1" id="KW-0732">Signal</keyword>
<dbReference type="EMBL" id="JACHXS010000003">
    <property type="protein sequence ID" value="MBB3221216.1"/>
    <property type="molecule type" value="Genomic_DNA"/>
</dbReference>
<sequence>MRTRLFACIVNIGLALHGLPVHALDAAAGEPALASRVAPPEQEVVDRFVAAGMRDARPHALTPTERLRVGKALESLPALHRLVLEKRLRRLGFVDGIPGHGSGLFSPVAGTGQFDITLRASLLGESLGDFLTTKERRLFAPDESGLVLTVDGTGTDALTYVLLHETSHAVDRALGLTADRRSPFVDGVWADRATLVPSLASSPAAGTAFRGGEPVPMGKASDVYDALAHTPFVSLYATAAAPEDFAELVAWHVISTVHGGSLAITLRNGQGVAVSRYEPLAAPAARARIAHVEALLRRADTEKGRDALQRLLDPTGGS</sequence>
<evidence type="ECO:0000256" key="1">
    <source>
        <dbReference type="SAM" id="SignalP"/>
    </source>
</evidence>
<reference evidence="2 5" key="2">
    <citation type="submission" date="2020-08" db="EMBL/GenBank/DDBJ databases">
        <title>Genomic Encyclopedia of Type Strains, Phase III (KMG-III): the genomes of soil and plant-associated and newly described type strains.</title>
        <authorList>
            <person name="Whitman W."/>
        </authorList>
    </citation>
    <scope>NUCLEOTIDE SEQUENCE [LARGE SCALE GENOMIC DNA]</scope>
    <source>
        <strain evidence="2 5">CECT 7753</strain>
    </source>
</reference>
<dbReference type="EMBL" id="CP040017">
    <property type="protein sequence ID" value="QCP10402.1"/>
    <property type="molecule type" value="Genomic_DNA"/>
</dbReference>
<evidence type="ECO:0000313" key="5">
    <source>
        <dbReference type="Proteomes" id="UP000584325"/>
    </source>
</evidence>
<gene>
    <name evidence="3" type="ORF">FCL38_08130</name>
    <name evidence="2" type="ORF">FHS02_002023</name>
</gene>
<evidence type="ECO:0000313" key="3">
    <source>
        <dbReference type="EMBL" id="QCP10402.1"/>
    </source>
</evidence>
<organism evidence="2 5">
    <name type="scientific">Pseudoduganella umbonata</name>
    <dbReference type="NCBI Taxonomy" id="864828"/>
    <lineage>
        <taxon>Bacteria</taxon>
        <taxon>Pseudomonadati</taxon>
        <taxon>Pseudomonadota</taxon>
        <taxon>Betaproteobacteria</taxon>
        <taxon>Burkholderiales</taxon>
        <taxon>Oxalobacteraceae</taxon>
        <taxon>Telluria group</taxon>
        <taxon>Pseudoduganella</taxon>
    </lineage>
</organism>
<dbReference type="OrthoDB" id="873547at2"/>
<dbReference type="RefSeq" id="WP_137313286.1">
    <property type="nucleotide sequence ID" value="NZ_CP040017.1"/>
</dbReference>
<evidence type="ECO:0000313" key="2">
    <source>
        <dbReference type="EMBL" id="MBB3221216.1"/>
    </source>
</evidence>
<dbReference type="AlphaFoldDB" id="A0A4P8HPG1"/>